<reference evidence="2" key="1">
    <citation type="submission" date="2014-11" db="EMBL/GenBank/DDBJ databases">
        <authorList>
            <person name="Amaro Gonzalez C."/>
        </authorList>
    </citation>
    <scope>NUCLEOTIDE SEQUENCE</scope>
</reference>
<protein>
    <submittedName>
        <fullName evidence="2">Uncharacterized protein</fullName>
    </submittedName>
</protein>
<accession>A0A0E9T328</accession>
<keyword evidence="1" id="KW-1133">Transmembrane helix</keyword>
<feature type="transmembrane region" description="Helical" evidence="1">
    <location>
        <begin position="12"/>
        <end position="30"/>
    </location>
</feature>
<name>A0A0E9T328_ANGAN</name>
<proteinExistence type="predicted"/>
<dbReference type="EMBL" id="GBXM01061222">
    <property type="protein sequence ID" value="JAH47355.1"/>
    <property type="molecule type" value="Transcribed_RNA"/>
</dbReference>
<sequence>MKAIRMQGVLNMNLWNILSHIFGCSVLLKIKFMLPATVREGAFGLSIL</sequence>
<evidence type="ECO:0000313" key="2">
    <source>
        <dbReference type="EMBL" id="JAH47355.1"/>
    </source>
</evidence>
<keyword evidence="1" id="KW-0472">Membrane</keyword>
<organism evidence="2">
    <name type="scientific">Anguilla anguilla</name>
    <name type="common">European freshwater eel</name>
    <name type="synonym">Muraena anguilla</name>
    <dbReference type="NCBI Taxonomy" id="7936"/>
    <lineage>
        <taxon>Eukaryota</taxon>
        <taxon>Metazoa</taxon>
        <taxon>Chordata</taxon>
        <taxon>Craniata</taxon>
        <taxon>Vertebrata</taxon>
        <taxon>Euteleostomi</taxon>
        <taxon>Actinopterygii</taxon>
        <taxon>Neopterygii</taxon>
        <taxon>Teleostei</taxon>
        <taxon>Anguilliformes</taxon>
        <taxon>Anguillidae</taxon>
        <taxon>Anguilla</taxon>
    </lineage>
</organism>
<reference evidence="2" key="2">
    <citation type="journal article" date="2015" name="Fish Shellfish Immunol.">
        <title>Early steps in the European eel (Anguilla anguilla)-Vibrio vulnificus interaction in the gills: Role of the RtxA13 toxin.</title>
        <authorList>
            <person name="Callol A."/>
            <person name="Pajuelo D."/>
            <person name="Ebbesson L."/>
            <person name="Teles M."/>
            <person name="MacKenzie S."/>
            <person name="Amaro C."/>
        </authorList>
    </citation>
    <scope>NUCLEOTIDE SEQUENCE</scope>
</reference>
<evidence type="ECO:0000256" key="1">
    <source>
        <dbReference type="SAM" id="Phobius"/>
    </source>
</evidence>
<keyword evidence="1" id="KW-0812">Transmembrane</keyword>
<dbReference type="AlphaFoldDB" id="A0A0E9T328"/>